<evidence type="ECO:0000313" key="2">
    <source>
        <dbReference type="Proteomes" id="UP000030302"/>
    </source>
</evidence>
<sequence>MRLGPLEFTFCHFILPSKRTMSLNNDLYIFSPHPFLWNRQGPTA</sequence>
<accession>A0A0A1F4R4</accession>
<dbReference type="AlphaFoldDB" id="A0A0A1F4R4"/>
<protein>
    <submittedName>
        <fullName evidence="1">Uncharacterized protein</fullName>
    </submittedName>
</protein>
<dbReference type="HOGENOM" id="CLU_3214774_0_0_4"/>
<gene>
    <name evidence="1" type="ORF">LT85_0391</name>
</gene>
<name>A0A0A1F4R4_9BURK</name>
<organism evidence="1 2">
    <name type="scientific">Collimonas arenae</name>
    <dbReference type="NCBI Taxonomy" id="279058"/>
    <lineage>
        <taxon>Bacteria</taxon>
        <taxon>Pseudomonadati</taxon>
        <taxon>Pseudomonadota</taxon>
        <taxon>Betaproteobacteria</taxon>
        <taxon>Burkholderiales</taxon>
        <taxon>Oxalobacteraceae</taxon>
        <taxon>Collimonas</taxon>
    </lineage>
</organism>
<evidence type="ECO:0000313" key="1">
    <source>
        <dbReference type="EMBL" id="AIY39551.1"/>
    </source>
</evidence>
<proteinExistence type="predicted"/>
<dbReference type="KEGG" id="care:LT85_0391"/>
<dbReference type="Proteomes" id="UP000030302">
    <property type="component" value="Chromosome"/>
</dbReference>
<keyword evidence="2" id="KW-1185">Reference proteome</keyword>
<dbReference type="EMBL" id="CP009962">
    <property type="protein sequence ID" value="AIY39551.1"/>
    <property type="molecule type" value="Genomic_DNA"/>
</dbReference>
<reference evidence="2" key="1">
    <citation type="journal article" date="2014" name="Soil Biol. Biochem.">
        <title>Structure and function of bacterial communities in ageing soils: Insights from the Mendocino ecological staircase.</title>
        <authorList>
            <person name="Uroz S."/>
            <person name="Tech J.J."/>
            <person name="Sawaya N.A."/>
            <person name="Frey-Klett P."/>
            <person name="Leveau J.H.J."/>
        </authorList>
    </citation>
    <scope>NUCLEOTIDE SEQUENCE [LARGE SCALE GENOMIC DNA]</scope>
    <source>
        <strain evidence="2">Cal35</strain>
    </source>
</reference>